<protein>
    <submittedName>
        <fullName evidence="4">Alpha/beta hydrolase</fullName>
    </submittedName>
</protein>
<dbReference type="PANTHER" id="PTHR43798">
    <property type="entry name" value="MONOACYLGLYCEROL LIPASE"/>
    <property type="match status" value="1"/>
</dbReference>
<keyword evidence="2" id="KW-0812">Transmembrane</keyword>
<proteinExistence type="predicted"/>
<evidence type="ECO:0000259" key="3">
    <source>
        <dbReference type="Pfam" id="PF00561"/>
    </source>
</evidence>
<evidence type="ECO:0000313" key="4">
    <source>
        <dbReference type="EMBL" id="ROH93501.1"/>
    </source>
</evidence>
<dbReference type="GO" id="GO:0016020">
    <property type="term" value="C:membrane"/>
    <property type="evidence" value="ECO:0007669"/>
    <property type="project" value="TreeGrafter"/>
</dbReference>
<dbReference type="Gene3D" id="3.40.50.1820">
    <property type="entry name" value="alpha/beta hydrolase"/>
    <property type="match status" value="1"/>
</dbReference>
<dbReference type="InterPro" id="IPR000073">
    <property type="entry name" value="AB_hydrolase_1"/>
</dbReference>
<dbReference type="Pfam" id="PF00561">
    <property type="entry name" value="Abhydrolase_1"/>
    <property type="match status" value="1"/>
</dbReference>
<name>A0A3N0VLB9_9GAMM</name>
<evidence type="ECO:0000313" key="5">
    <source>
        <dbReference type="Proteomes" id="UP000282106"/>
    </source>
</evidence>
<dbReference type="InParanoid" id="A0A3N0VLB9"/>
<feature type="domain" description="AB hydrolase-1" evidence="3">
    <location>
        <begin position="21"/>
        <end position="284"/>
    </location>
</feature>
<dbReference type="InterPro" id="IPR029058">
    <property type="entry name" value="AB_hydrolase_fold"/>
</dbReference>
<keyword evidence="2" id="KW-1133">Transmembrane helix</keyword>
<dbReference type="SUPFAM" id="SSF53474">
    <property type="entry name" value="alpha/beta-Hydrolases"/>
    <property type="match status" value="1"/>
</dbReference>
<dbReference type="GO" id="GO:0016787">
    <property type="term" value="F:hydrolase activity"/>
    <property type="evidence" value="ECO:0007669"/>
    <property type="project" value="UniProtKB-KW"/>
</dbReference>
<keyword evidence="2" id="KW-0472">Membrane</keyword>
<keyword evidence="1 4" id="KW-0378">Hydrolase</keyword>
<dbReference type="EMBL" id="RJVO01000001">
    <property type="protein sequence ID" value="ROH93501.1"/>
    <property type="molecule type" value="Genomic_DNA"/>
</dbReference>
<dbReference type="InterPro" id="IPR050266">
    <property type="entry name" value="AB_hydrolase_sf"/>
</dbReference>
<dbReference type="PANTHER" id="PTHR43798:SF31">
    <property type="entry name" value="AB HYDROLASE SUPERFAMILY PROTEIN YCLE"/>
    <property type="match status" value="1"/>
</dbReference>
<organism evidence="4 5">
    <name type="scientific">Stagnimonas aquatica</name>
    <dbReference type="NCBI Taxonomy" id="2689987"/>
    <lineage>
        <taxon>Bacteria</taxon>
        <taxon>Pseudomonadati</taxon>
        <taxon>Pseudomonadota</taxon>
        <taxon>Gammaproteobacteria</taxon>
        <taxon>Nevskiales</taxon>
        <taxon>Nevskiaceae</taxon>
        <taxon>Stagnimonas</taxon>
    </lineage>
</organism>
<evidence type="ECO:0000256" key="1">
    <source>
        <dbReference type="ARBA" id="ARBA00022801"/>
    </source>
</evidence>
<evidence type="ECO:0000256" key="2">
    <source>
        <dbReference type="SAM" id="Phobius"/>
    </source>
</evidence>
<dbReference type="AlphaFoldDB" id="A0A3N0VLB9"/>
<sequence length="309" mass="35034">MSHAPMRDGARLHHHSLGRGPTVVLLHGFAMPAALWLPFIAPLAARYRFVLPDLRGFGGSHQLALAQPRLLDQHADDLADLLAHLGESEVILGGLSMGACTSLQYQRRYGMAGVRAYLHMDQAPCVLNGPDWRDGLLGSRQAIKLGQWSGLMRDLEHWRGQRFEQIPAALRQRLWQTLAEFFSHAFAGRAWQGISGLARHETLIRRVAPTSNWPVYMDALRSYLRDDYDWRPSLPAMPVPMRAFVGMDSTMYPARGQLRLPEWVPHCELVRFQRCGHAVPFESPRQFVWELGKFLAAHRRELRPVTVTA</sequence>
<gene>
    <name evidence="4" type="ORF">ED208_03000</name>
</gene>
<accession>A0A3N0VLB9</accession>
<dbReference type="Proteomes" id="UP000282106">
    <property type="component" value="Unassembled WGS sequence"/>
</dbReference>
<keyword evidence="5" id="KW-1185">Reference proteome</keyword>
<reference evidence="4 5" key="1">
    <citation type="submission" date="2018-10" db="EMBL/GenBank/DDBJ databases">
        <authorList>
            <person name="Chen W.-M."/>
        </authorList>
    </citation>
    <scope>NUCLEOTIDE SEQUENCE [LARGE SCALE GENOMIC DNA]</scope>
    <source>
        <strain evidence="4 5">THS-13</strain>
    </source>
</reference>
<dbReference type="RefSeq" id="WP_123210356.1">
    <property type="nucleotide sequence ID" value="NZ_RJVO01000001.1"/>
</dbReference>
<comment type="caution">
    <text evidence="4">The sequence shown here is derived from an EMBL/GenBank/DDBJ whole genome shotgun (WGS) entry which is preliminary data.</text>
</comment>
<feature type="transmembrane region" description="Helical" evidence="2">
    <location>
        <begin position="24"/>
        <end position="45"/>
    </location>
</feature>